<keyword evidence="13" id="KW-1185">Reference proteome</keyword>
<accession>A0ABQ1GEE1</accession>
<evidence type="ECO:0000256" key="8">
    <source>
        <dbReference type="ARBA" id="ARBA00023136"/>
    </source>
</evidence>
<keyword evidence="4" id="KW-1003">Cell membrane</keyword>
<evidence type="ECO:0000256" key="6">
    <source>
        <dbReference type="ARBA" id="ARBA00022729"/>
    </source>
</evidence>
<feature type="transmembrane region" description="Helical" evidence="11">
    <location>
        <begin position="91"/>
        <end position="110"/>
    </location>
</feature>
<evidence type="ECO:0000256" key="1">
    <source>
        <dbReference type="ARBA" id="ARBA00004141"/>
    </source>
</evidence>
<keyword evidence="6" id="KW-0732">Signal</keyword>
<keyword evidence="10" id="KW-0449">Lipoprotein</keyword>
<evidence type="ECO:0000256" key="3">
    <source>
        <dbReference type="ARBA" id="ARBA00021237"/>
    </source>
</evidence>
<comment type="subcellular location">
    <subcellularLocation>
        <location evidence="1">Membrane</location>
        <topology evidence="1">Multi-pass membrane protein</topology>
    </subcellularLocation>
</comment>
<evidence type="ECO:0000256" key="2">
    <source>
        <dbReference type="ARBA" id="ARBA00008208"/>
    </source>
</evidence>
<evidence type="ECO:0000256" key="10">
    <source>
        <dbReference type="ARBA" id="ARBA00023288"/>
    </source>
</evidence>
<evidence type="ECO:0000256" key="5">
    <source>
        <dbReference type="ARBA" id="ARBA00022692"/>
    </source>
</evidence>
<dbReference type="InterPro" id="IPR031381">
    <property type="entry name" value="YtcA"/>
</dbReference>
<evidence type="ECO:0000313" key="13">
    <source>
        <dbReference type="Proteomes" id="UP000620046"/>
    </source>
</evidence>
<keyword evidence="5 11" id="KW-0812">Transmembrane</keyword>
<comment type="similarity">
    <text evidence="2">Belongs to the YtcA family.</text>
</comment>
<feature type="transmembrane region" description="Helical" evidence="11">
    <location>
        <begin position="59"/>
        <end position="79"/>
    </location>
</feature>
<keyword evidence="8 11" id="KW-0472">Membrane</keyword>
<keyword evidence="7 11" id="KW-1133">Transmembrane helix</keyword>
<evidence type="ECO:0000256" key="11">
    <source>
        <dbReference type="SAM" id="Phobius"/>
    </source>
</evidence>
<comment type="caution">
    <text evidence="12">The sequence shown here is derived from an EMBL/GenBank/DDBJ whole genome shotgun (WGS) entry which is preliminary data.</text>
</comment>
<dbReference type="Pfam" id="PF17090">
    <property type="entry name" value="Ytca"/>
    <property type="match status" value="1"/>
</dbReference>
<name>A0ABQ1GEE1_9GAMM</name>
<evidence type="ECO:0000256" key="4">
    <source>
        <dbReference type="ARBA" id="ARBA00022475"/>
    </source>
</evidence>
<evidence type="ECO:0000256" key="7">
    <source>
        <dbReference type="ARBA" id="ARBA00022989"/>
    </source>
</evidence>
<keyword evidence="9" id="KW-0564">Palmitate</keyword>
<protein>
    <recommendedName>
        <fullName evidence="3">Uncharacterized protein YtcA</fullName>
    </recommendedName>
</protein>
<evidence type="ECO:0000313" key="12">
    <source>
        <dbReference type="EMBL" id="GGA42187.1"/>
    </source>
</evidence>
<organism evidence="12 13">
    <name type="scientific">Dyella nitratireducens</name>
    <dbReference type="NCBI Taxonomy" id="1849580"/>
    <lineage>
        <taxon>Bacteria</taxon>
        <taxon>Pseudomonadati</taxon>
        <taxon>Pseudomonadota</taxon>
        <taxon>Gammaproteobacteria</taxon>
        <taxon>Lysobacterales</taxon>
        <taxon>Rhodanobacteraceae</taxon>
        <taxon>Dyella</taxon>
    </lineage>
</organism>
<gene>
    <name evidence="12" type="ORF">GCM10010981_34050</name>
</gene>
<dbReference type="EMBL" id="BMJA01000003">
    <property type="protein sequence ID" value="GGA42187.1"/>
    <property type="molecule type" value="Genomic_DNA"/>
</dbReference>
<proteinExistence type="inferred from homology"/>
<dbReference type="Proteomes" id="UP000620046">
    <property type="component" value="Unassembled WGS sequence"/>
</dbReference>
<reference evidence="13" key="1">
    <citation type="journal article" date="2019" name="Int. J. Syst. Evol. Microbiol.">
        <title>The Global Catalogue of Microorganisms (GCM) 10K type strain sequencing project: providing services to taxonomists for standard genome sequencing and annotation.</title>
        <authorList>
            <consortium name="The Broad Institute Genomics Platform"/>
            <consortium name="The Broad Institute Genome Sequencing Center for Infectious Disease"/>
            <person name="Wu L."/>
            <person name="Ma J."/>
        </authorList>
    </citation>
    <scope>NUCLEOTIDE SEQUENCE [LARGE SCALE GENOMIC DNA]</scope>
    <source>
        <strain evidence="13">CGMCC 1.15439</strain>
    </source>
</reference>
<evidence type="ECO:0000256" key="9">
    <source>
        <dbReference type="ARBA" id="ARBA00023139"/>
    </source>
</evidence>
<feature type="transmembrane region" description="Helical" evidence="11">
    <location>
        <begin position="27"/>
        <end position="47"/>
    </location>
</feature>
<sequence length="111" mass="11949">MTAVSMHKTGLHKVAHMHSPRTTHGHAYLRVALASSFSMAMAACSASPSRNILGSYFPTWMVCALLGIVLVAIIRGVLLKTGVDAAMPVPVIVYLCMWTAVTLAIWLVWLG</sequence>